<keyword evidence="4" id="KW-0547">Nucleotide-binding</keyword>
<dbReference type="OrthoDB" id="164951at2"/>
<dbReference type="SUPFAM" id="SSF52972">
    <property type="entry name" value="ITPase-like"/>
    <property type="match status" value="1"/>
</dbReference>
<evidence type="ECO:0000256" key="2">
    <source>
        <dbReference type="ARBA" id="ARBA00001946"/>
    </source>
</evidence>
<evidence type="ECO:0000313" key="15">
    <source>
        <dbReference type="Proteomes" id="UP000002027"/>
    </source>
</evidence>
<feature type="compositionally biased region" description="Basic and acidic residues" evidence="12">
    <location>
        <begin position="1"/>
        <end position="13"/>
    </location>
</feature>
<evidence type="ECO:0000256" key="4">
    <source>
        <dbReference type="ARBA" id="ARBA00022741"/>
    </source>
</evidence>
<comment type="catalytic activity">
    <reaction evidence="10">
        <text>ITP + H2O = IDP + phosphate + H(+)</text>
        <dbReference type="Rhea" id="RHEA:28330"/>
        <dbReference type="ChEBI" id="CHEBI:15377"/>
        <dbReference type="ChEBI" id="CHEBI:15378"/>
        <dbReference type="ChEBI" id="CHEBI:43474"/>
        <dbReference type="ChEBI" id="CHEBI:58280"/>
        <dbReference type="ChEBI" id="CHEBI:61402"/>
        <dbReference type="EC" id="3.6.1.73"/>
    </reaction>
</comment>
<keyword evidence="8" id="KW-0464">Manganese</keyword>
<comment type="cofactor">
    <cofactor evidence="1">
        <name>Mn(2+)</name>
        <dbReference type="ChEBI" id="CHEBI:29035"/>
    </cofactor>
</comment>
<evidence type="ECO:0000256" key="12">
    <source>
        <dbReference type="SAM" id="MobiDB-lite"/>
    </source>
</evidence>
<evidence type="ECO:0000256" key="7">
    <source>
        <dbReference type="ARBA" id="ARBA00023080"/>
    </source>
</evidence>
<dbReference type="EMBL" id="CP001824">
    <property type="protein sequence ID" value="ACZ40763.1"/>
    <property type="molecule type" value="Genomic_DNA"/>
</dbReference>
<keyword evidence="15" id="KW-1185">Reference proteome</keyword>
<dbReference type="PANTHER" id="PTHR34699:SF2">
    <property type="entry name" value="NON-CANONICAL PURINE NTP PHOSPHATASE_PRRC1 DOMAIN-CONTAINING PROTEIN"/>
    <property type="match status" value="1"/>
</dbReference>
<dbReference type="Proteomes" id="UP000002027">
    <property type="component" value="Chromosome 2"/>
</dbReference>
<comment type="cofactor">
    <cofactor evidence="2">
        <name>Mg(2+)</name>
        <dbReference type="ChEBI" id="CHEBI:18420"/>
    </cofactor>
</comment>
<evidence type="ECO:0000256" key="5">
    <source>
        <dbReference type="ARBA" id="ARBA00022801"/>
    </source>
</evidence>
<accession>D1CAC0</accession>
<keyword evidence="3" id="KW-0479">Metal-binding</keyword>
<keyword evidence="6" id="KW-0460">Magnesium</keyword>
<evidence type="ECO:0000313" key="14">
    <source>
        <dbReference type="EMBL" id="ACZ40763.1"/>
    </source>
</evidence>
<dbReference type="InterPro" id="IPR029001">
    <property type="entry name" value="ITPase-like_fam"/>
</dbReference>
<dbReference type="eggNOG" id="COG1986">
    <property type="taxonomic scope" value="Bacteria"/>
</dbReference>
<dbReference type="GO" id="GO:0046872">
    <property type="term" value="F:metal ion binding"/>
    <property type="evidence" value="ECO:0007669"/>
    <property type="project" value="UniProtKB-KW"/>
</dbReference>
<keyword evidence="5" id="KW-0378">Hydrolase</keyword>
<reference evidence="14" key="1">
    <citation type="journal article" date="2010" name="Stand. Genomic Sci.">
        <title>Complete genome sequence of Desulfohalobium retbaense type strain (HR(100)).</title>
        <authorList>
            <person name="Spring S."/>
            <person name="Nolan M."/>
            <person name="Lapidus A."/>
            <person name="Glavina Del Rio T."/>
            <person name="Copeland A."/>
            <person name="Tice H."/>
            <person name="Cheng J.F."/>
            <person name="Lucas S."/>
            <person name="Land M."/>
            <person name="Chen F."/>
            <person name="Bruce D."/>
            <person name="Goodwin L."/>
            <person name="Pitluck S."/>
            <person name="Ivanova N."/>
            <person name="Mavromatis K."/>
            <person name="Mikhailova N."/>
            <person name="Pati A."/>
            <person name="Chen A."/>
            <person name="Palaniappan K."/>
            <person name="Hauser L."/>
            <person name="Chang Y.J."/>
            <person name="Jeffries C.D."/>
            <person name="Munk C."/>
            <person name="Kiss H."/>
            <person name="Chain P."/>
            <person name="Han C."/>
            <person name="Brettin T."/>
            <person name="Detter J.C."/>
            <person name="Schuler E."/>
            <person name="Goker M."/>
            <person name="Rohde M."/>
            <person name="Bristow J."/>
            <person name="Eisen J.A."/>
            <person name="Markowitz V."/>
            <person name="Hugenholtz P."/>
            <person name="Kyrpides N.C."/>
            <person name="Klenk H.P."/>
        </authorList>
    </citation>
    <scope>NUCLEOTIDE SEQUENCE [LARGE SCALE GENOMIC DNA]</scope>
    <source>
        <strain evidence="14">DSM 20745</strain>
    </source>
</reference>
<evidence type="ECO:0000256" key="3">
    <source>
        <dbReference type="ARBA" id="ARBA00022723"/>
    </source>
</evidence>
<dbReference type="InterPro" id="IPR050299">
    <property type="entry name" value="YjjX_NTPase"/>
</dbReference>
<dbReference type="InterPro" id="IPR026533">
    <property type="entry name" value="NTPase/PRRC1"/>
</dbReference>
<evidence type="ECO:0000256" key="9">
    <source>
        <dbReference type="ARBA" id="ARBA00038901"/>
    </source>
</evidence>
<dbReference type="GO" id="GO:0103023">
    <property type="term" value="F:ITPase activity"/>
    <property type="evidence" value="ECO:0007669"/>
    <property type="project" value="UniProtKB-EC"/>
</dbReference>
<dbReference type="KEGG" id="sti:Sthe_3363"/>
<dbReference type="PANTHER" id="PTHR34699">
    <property type="match status" value="1"/>
</dbReference>
<evidence type="ECO:0000256" key="1">
    <source>
        <dbReference type="ARBA" id="ARBA00001936"/>
    </source>
</evidence>
<dbReference type="AlphaFoldDB" id="D1CAC0"/>
<organism evidence="14 15">
    <name type="scientific">Sphaerobacter thermophilus (strain ATCC 49802 / DSM 20745 / KCCM 41009 / NCIMB 13125 / S 6022)</name>
    <dbReference type="NCBI Taxonomy" id="479434"/>
    <lineage>
        <taxon>Bacteria</taxon>
        <taxon>Pseudomonadati</taxon>
        <taxon>Thermomicrobiota</taxon>
        <taxon>Thermomicrobia</taxon>
        <taxon>Sphaerobacterales</taxon>
        <taxon>Sphaerobacterineae</taxon>
        <taxon>Sphaerobacteraceae</taxon>
        <taxon>Sphaerobacter</taxon>
    </lineage>
</organism>
<keyword evidence="7" id="KW-0546">Nucleotide metabolism</keyword>
<evidence type="ECO:0000256" key="8">
    <source>
        <dbReference type="ARBA" id="ARBA00023211"/>
    </source>
</evidence>
<evidence type="ECO:0000259" key="13">
    <source>
        <dbReference type="Pfam" id="PF01931"/>
    </source>
</evidence>
<dbReference type="InParanoid" id="D1CAC0"/>
<dbReference type="Pfam" id="PF01931">
    <property type="entry name" value="NTPase_I-T"/>
    <property type="match status" value="1"/>
</dbReference>
<dbReference type="GO" id="GO:0009117">
    <property type="term" value="P:nucleotide metabolic process"/>
    <property type="evidence" value="ECO:0007669"/>
    <property type="project" value="UniProtKB-KW"/>
</dbReference>
<dbReference type="GO" id="GO:0006772">
    <property type="term" value="P:thiamine metabolic process"/>
    <property type="evidence" value="ECO:0007669"/>
    <property type="project" value="TreeGrafter"/>
</dbReference>
<dbReference type="RefSeq" id="WP_012873798.1">
    <property type="nucleotide sequence ID" value="NC_013524.1"/>
</dbReference>
<comment type="catalytic activity">
    <reaction evidence="11">
        <text>XTP + H2O = XDP + phosphate + H(+)</text>
        <dbReference type="Rhea" id="RHEA:28406"/>
        <dbReference type="ChEBI" id="CHEBI:15377"/>
        <dbReference type="ChEBI" id="CHEBI:15378"/>
        <dbReference type="ChEBI" id="CHEBI:43474"/>
        <dbReference type="ChEBI" id="CHEBI:59884"/>
        <dbReference type="ChEBI" id="CHEBI:61314"/>
        <dbReference type="EC" id="3.6.1.73"/>
    </reaction>
</comment>
<sequence>MTSEPRPRLHADEPVTIAGGSVNPAKHAAVERAVAAYFLRATVEAVDVPSGVPAQPRGDEETARGALRRAAQARLTLDADLGLGIESGVVEGPGGKLYVVAWAAAIDRVGVRAFGGSERFPLPAEVAQRVRAGEELGPVIDDLLRSPGTARHAGAISLLTAGRRDRTDMLTIAALHALAALLEVWRGGFSRD</sequence>
<gene>
    <name evidence="14" type="ordered locus">Sthe_3363</name>
</gene>
<dbReference type="HOGENOM" id="CLU_087417_0_0_0"/>
<feature type="region of interest" description="Disordered" evidence="12">
    <location>
        <begin position="1"/>
        <end position="20"/>
    </location>
</feature>
<dbReference type="GO" id="GO:0000166">
    <property type="term" value="F:nucleotide binding"/>
    <property type="evidence" value="ECO:0007669"/>
    <property type="project" value="UniProtKB-KW"/>
</dbReference>
<proteinExistence type="predicted"/>
<dbReference type="EC" id="3.6.1.73" evidence="9"/>
<dbReference type="Gene3D" id="3.90.950.10">
    <property type="match status" value="1"/>
</dbReference>
<evidence type="ECO:0000256" key="11">
    <source>
        <dbReference type="ARBA" id="ARBA00048781"/>
    </source>
</evidence>
<feature type="domain" description="Non-canonical purine NTP phosphatase/PRRC1" evidence="13">
    <location>
        <begin position="20"/>
        <end position="181"/>
    </location>
</feature>
<protein>
    <recommendedName>
        <fullName evidence="9">inosine/xanthosine triphosphatase</fullName>
        <ecNumber evidence="9">3.6.1.73</ecNumber>
    </recommendedName>
</protein>
<evidence type="ECO:0000256" key="10">
    <source>
        <dbReference type="ARBA" id="ARBA00048174"/>
    </source>
</evidence>
<evidence type="ECO:0000256" key="6">
    <source>
        <dbReference type="ARBA" id="ARBA00022842"/>
    </source>
</evidence>
<name>D1CAC0_SPHTD</name>